<evidence type="ECO:0000313" key="2">
    <source>
        <dbReference type="Proteomes" id="UP000821837"/>
    </source>
</evidence>
<protein>
    <submittedName>
        <fullName evidence="1">Uncharacterized protein</fullName>
    </submittedName>
</protein>
<reference evidence="1" key="2">
    <citation type="submission" date="2021-09" db="EMBL/GenBank/DDBJ databases">
        <authorList>
            <person name="Jia N."/>
            <person name="Wang J."/>
            <person name="Shi W."/>
            <person name="Du L."/>
            <person name="Sun Y."/>
            <person name="Zhan W."/>
            <person name="Jiang J."/>
            <person name="Wang Q."/>
            <person name="Zhang B."/>
            <person name="Ji P."/>
            <person name="Sakyi L.B."/>
            <person name="Cui X."/>
            <person name="Yuan T."/>
            <person name="Jiang B."/>
            <person name="Yang W."/>
            <person name="Lam T.T.-Y."/>
            <person name="Chang Q."/>
            <person name="Ding S."/>
            <person name="Wang X."/>
            <person name="Zhu J."/>
            <person name="Ruan X."/>
            <person name="Zhao L."/>
            <person name="Wei J."/>
            <person name="Que T."/>
            <person name="Du C."/>
            <person name="Cheng J."/>
            <person name="Dai P."/>
            <person name="Han X."/>
            <person name="Huang E."/>
            <person name="Gao Y."/>
            <person name="Liu J."/>
            <person name="Shao H."/>
            <person name="Ye R."/>
            <person name="Li L."/>
            <person name="Wei W."/>
            <person name="Wang X."/>
            <person name="Wang C."/>
            <person name="Huo Q."/>
            <person name="Li W."/>
            <person name="Guo W."/>
            <person name="Chen H."/>
            <person name="Chen S."/>
            <person name="Zhou L."/>
            <person name="Zhou L."/>
            <person name="Ni X."/>
            <person name="Tian J."/>
            <person name="Zhou Y."/>
            <person name="Sheng Y."/>
            <person name="Liu T."/>
            <person name="Pan Y."/>
            <person name="Xia L."/>
            <person name="Li J."/>
            <person name="Zhao F."/>
            <person name="Cao W."/>
        </authorList>
    </citation>
    <scope>NUCLEOTIDE SEQUENCE</scope>
    <source>
        <strain evidence="1">Rsan-2018</strain>
        <tissue evidence="1">Larvae</tissue>
    </source>
</reference>
<evidence type="ECO:0000313" key="1">
    <source>
        <dbReference type="EMBL" id="KAH7983159.1"/>
    </source>
</evidence>
<proteinExistence type="predicted"/>
<dbReference type="EMBL" id="JABSTV010001245">
    <property type="protein sequence ID" value="KAH7983159.1"/>
    <property type="molecule type" value="Genomic_DNA"/>
</dbReference>
<gene>
    <name evidence="1" type="ORF">HPB52_009658</name>
</gene>
<dbReference type="AlphaFoldDB" id="A0A9D4YNN6"/>
<keyword evidence="2" id="KW-1185">Reference proteome</keyword>
<name>A0A9D4YNN6_RHISA</name>
<dbReference type="VEuPathDB" id="VectorBase:RSAN_028854"/>
<dbReference type="Proteomes" id="UP000821837">
    <property type="component" value="Chromosome 1"/>
</dbReference>
<comment type="caution">
    <text evidence="1">The sequence shown here is derived from an EMBL/GenBank/DDBJ whole genome shotgun (WGS) entry which is preliminary data.</text>
</comment>
<sequence length="100" mass="11105">MNPAFHEGRRKDRPEALQARYTGRQDVLYTDAAEYESKAAHTSVAVREDGTLMAVEGSREMILLFWAPAHQGLRGNGEAHSVARGLTCRIVCNLSTWGVF</sequence>
<reference evidence="1" key="1">
    <citation type="journal article" date="2020" name="Cell">
        <title>Large-Scale Comparative Analyses of Tick Genomes Elucidate Their Genetic Diversity and Vector Capacities.</title>
        <authorList>
            <consortium name="Tick Genome and Microbiome Consortium (TIGMIC)"/>
            <person name="Jia N."/>
            <person name="Wang J."/>
            <person name="Shi W."/>
            <person name="Du L."/>
            <person name="Sun Y."/>
            <person name="Zhan W."/>
            <person name="Jiang J.F."/>
            <person name="Wang Q."/>
            <person name="Zhang B."/>
            <person name="Ji P."/>
            <person name="Bell-Sakyi L."/>
            <person name="Cui X.M."/>
            <person name="Yuan T.T."/>
            <person name="Jiang B.G."/>
            <person name="Yang W.F."/>
            <person name="Lam T.T."/>
            <person name="Chang Q.C."/>
            <person name="Ding S.J."/>
            <person name="Wang X.J."/>
            <person name="Zhu J.G."/>
            <person name="Ruan X.D."/>
            <person name="Zhao L."/>
            <person name="Wei J.T."/>
            <person name="Ye R.Z."/>
            <person name="Que T.C."/>
            <person name="Du C.H."/>
            <person name="Zhou Y.H."/>
            <person name="Cheng J.X."/>
            <person name="Dai P.F."/>
            <person name="Guo W.B."/>
            <person name="Han X.H."/>
            <person name="Huang E.J."/>
            <person name="Li L.F."/>
            <person name="Wei W."/>
            <person name="Gao Y.C."/>
            <person name="Liu J.Z."/>
            <person name="Shao H.Z."/>
            <person name="Wang X."/>
            <person name="Wang C.C."/>
            <person name="Yang T.C."/>
            <person name="Huo Q.B."/>
            <person name="Li W."/>
            <person name="Chen H.Y."/>
            <person name="Chen S.E."/>
            <person name="Zhou L.G."/>
            <person name="Ni X.B."/>
            <person name="Tian J.H."/>
            <person name="Sheng Y."/>
            <person name="Liu T."/>
            <person name="Pan Y.S."/>
            <person name="Xia L.Y."/>
            <person name="Li J."/>
            <person name="Zhao F."/>
            <person name="Cao W.C."/>
        </authorList>
    </citation>
    <scope>NUCLEOTIDE SEQUENCE</scope>
    <source>
        <strain evidence="1">Rsan-2018</strain>
    </source>
</reference>
<accession>A0A9D4YNN6</accession>
<organism evidence="1 2">
    <name type="scientific">Rhipicephalus sanguineus</name>
    <name type="common">Brown dog tick</name>
    <name type="synonym">Ixodes sanguineus</name>
    <dbReference type="NCBI Taxonomy" id="34632"/>
    <lineage>
        <taxon>Eukaryota</taxon>
        <taxon>Metazoa</taxon>
        <taxon>Ecdysozoa</taxon>
        <taxon>Arthropoda</taxon>
        <taxon>Chelicerata</taxon>
        <taxon>Arachnida</taxon>
        <taxon>Acari</taxon>
        <taxon>Parasitiformes</taxon>
        <taxon>Ixodida</taxon>
        <taxon>Ixodoidea</taxon>
        <taxon>Ixodidae</taxon>
        <taxon>Rhipicephalinae</taxon>
        <taxon>Rhipicephalus</taxon>
        <taxon>Rhipicephalus</taxon>
    </lineage>
</organism>